<sequence>MNTDAAVLGEEGTGFEMVIRNGDGTFQMVVVHRTRKKWPPETAEALVVLRGLKLAKSHHFVPLIVETDCKSLVQKLDRRDSTAWEIGGICDEIKELAEEDGNVRWRFWGRAGNECAHLMTRIRCRPEESEILFNRAPIFLIPQLSKDGIVVPELS</sequence>
<dbReference type="InterPro" id="IPR012337">
    <property type="entry name" value="RNaseH-like_sf"/>
</dbReference>
<dbReference type="InterPro" id="IPR002156">
    <property type="entry name" value="RNaseH_domain"/>
</dbReference>
<name>A0AAV2GTT1_9ROSI</name>
<keyword evidence="3" id="KW-1185">Reference proteome</keyword>
<dbReference type="Proteomes" id="UP001497516">
    <property type="component" value="Chromosome 9"/>
</dbReference>
<evidence type="ECO:0000259" key="1">
    <source>
        <dbReference type="Pfam" id="PF13456"/>
    </source>
</evidence>
<dbReference type="AlphaFoldDB" id="A0AAV2GTT1"/>
<evidence type="ECO:0000313" key="3">
    <source>
        <dbReference type="Proteomes" id="UP001497516"/>
    </source>
</evidence>
<dbReference type="Pfam" id="PF13456">
    <property type="entry name" value="RVT_3"/>
    <property type="match status" value="1"/>
</dbReference>
<feature type="domain" description="RNase H type-1" evidence="1">
    <location>
        <begin position="2"/>
        <end position="118"/>
    </location>
</feature>
<gene>
    <name evidence="2" type="ORF">LTRI10_LOCUS52768</name>
</gene>
<organism evidence="2 3">
    <name type="scientific">Linum trigynum</name>
    <dbReference type="NCBI Taxonomy" id="586398"/>
    <lineage>
        <taxon>Eukaryota</taxon>
        <taxon>Viridiplantae</taxon>
        <taxon>Streptophyta</taxon>
        <taxon>Embryophyta</taxon>
        <taxon>Tracheophyta</taxon>
        <taxon>Spermatophyta</taxon>
        <taxon>Magnoliopsida</taxon>
        <taxon>eudicotyledons</taxon>
        <taxon>Gunneridae</taxon>
        <taxon>Pentapetalae</taxon>
        <taxon>rosids</taxon>
        <taxon>fabids</taxon>
        <taxon>Malpighiales</taxon>
        <taxon>Linaceae</taxon>
        <taxon>Linum</taxon>
    </lineage>
</organism>
<accession>A0AAV2GTT1</accession>
<protein>
    <recommendedName>
        <fullName evidence="1">RNase H type-1 domain-containing protein</fullName>
    </recommendedName>
</protein>
<dbReference type="InterPro" id="IPR044730">
    <property type="entry name" value="RNase_H-like_dom_plant"/>
</dbReference>
<dbReference type="CDD" id="cd06222">
    <property type="entry name" value="RNase_H_like"/>
    <property type="match status" value="1"/>
</dbReference>
<dbReference type="EMBL" id="OZ034822">
    <property type="protein sequence ID" value="CAL1413544.1"/>
    <property type="molecule type" value="Genomic_DNA"/>
</dbReference>
<dbReference type="PANTHER" id="PTHR47723:SF24">
    <property type="entry name" value="RNASE H TYPE-1 DOMAIN-CONTAINING PROTEIN"/>
    <property type="match status" value="1"/>
</dbReference>
<dbReference type="GO" id="GO:0003676">
    <property type="term" value="F:nucleic acid binding"/>
    <property type="evidence" value="ECO:0007669"/>
    <property type="project" value="InterPro"/>
</dbReference>
<dbReference type="PANTHER" id="PTHR47723">
    <property type="entry name" value="OS05G0353850 PROTEIN"/>
    <property type="match status" value="1"/>
</dbReference>
<proteinExistence type="predicted"/>
<evidence type="ECO:0000313" key="2">
    <source>
        <dbReference type="EMBL" id="CAL1413544.1"/>
    </source>
</evidence>
<dbReference type="InterPro" id="IPR036397">
    <property type="entry name" value="RNaseH_sf"/>
</dbReference>
<dbReference type="SUPFAM" id="SSF53098">
    <property type="entry name" value="Ribonuclease H-like"/>
    <property type="match status" value="1"/>
</dbReference>
<dbReference type="GO" id="GO:0004523">
    <property type="term" value="F:RNA-DNA hybrid ribonuclease activity"/>
    <property type="evidence" value="ECO:0007669"/>
    <property type="project" value="InterPro"/>
</dbReference>
<reference evidence="2 3" key="1">
    <citation type="submission" date="2024-04" db="EMBL/GenBank/DDBJ databases">
        <authorList>
            <person name="Fracassetti M."/>
        </authorList>
    </citation>
    <scope>NUCLEOTIDE SEQUENCE [LARGE SCALE GENOMIC DNA]</scope>
</reference>
<dbReference type="InterPro" id="IPR053151">
    <property type="entry name" value="RNase_H-like"/>
</dbReference>
<dbReference type="Gene3D" id="3.30.420.10">
    <property type="entry name" value="Ribonuclease H-like superfamily/Ribonuclease H"/>
    <property type="match status" value="1"/>
</dbReference>